<keyword evidence="2" id="KW-1185">Reference proteome</keyword>
<accession>I5AT71</accession>
<proteinExistence type="predicted"/>
<dbReference type="STRING" id="633697.EubceDRAFT1_1177"/>
<sequence>MILVSVEIPVIGECFDFRIENEEQIPVSQLKREITEEVCQWKNLRFSGSVDKLWLYDERLEGILEDRVTVRASGLLDGDHLVLF</sequence>
<dbReference type="Proteomes" id="UP000005753">
    <property type="component" value="Chromosome"/>
</dbReference>
<dbReference type="HOGENOM" id="CLU_2522584_0_0_9"/>
<evidence type="ECO:0000313" key="2">
    <source>
        <dbReference type="Proteomes" id="UP000005753"/>
    </source>
</evidence>
<reference evidence="1 2" key="1">
    <citation type="submission" date="2010-08" db="EMBL/GenBank/DDBJ databases">
        <authorList>
            <consortium name="US DOE Joint Genome Institute (JGI-PGF)"/>
            <person name="Lucas S."/>
            <person name="Copeland A."/>
            <person name="Lapidus A."/>
            <person name="Cheng J.-F."/>
            <person name="Bruce D."/>
            <person name="Goodwin L."/>
            <person name="Pitluck S."/>
            <person name="Land M.L."/>
            <person name="Hauser L."/>
            <person name="Chang Y.-J."/>
            <person name="Anderson I.J."/>
            <person name="Johnson E."/>
            <person name="Mulhopadhyay B."/>
            <person name="Kyrpides N."/>
            <person name="Woyke T.J."/>
        </authorList>
    </citation>
    <scope>NUCLEOTIDE SEQUENCE [LARGE SCALE GENOMIC DNA]</scope>
    <source>
        <strain evidence="1 2">6</strain>
    </source>
</reference>
<dbReference type="AlphaFoldDB" id="I5AT71"/>
<organism evidence="1 2">
    <name type="scientific">Eubacterium cellulosolvens (strain ATCC 43171 / JCM 9499 / 6)</name>
    <name type="common">Cillobacterium cellulosolvens</name>
    <dbReference type="NCBI Taxonomy" id="633697"/>
    <lineage>
        <taxon>Bacteria</taxon>
        <taxon>Bacillati</taxon>
        <taxon>Bacillota</taxon>
        <taxon>Clostridia</taxon>
        <taxon>Eubacteriales</taxon>
        <taxon>Eubacteriaceae</taxon>
        <taxon>Eubacterium</taxon>
    </lineage>
</organism>
<gene>
    <name evidence="1" type="ORF">EubceDRAFT1_1177</name>
</gene>
<evidence type="ECO:0008006" key="3">
    <source>
        <dbReference type="Google" id="ProtNLM"/>
    </source>
</evidence>
<protein>
    <recommendedName>
        <fullName evidence="3">Ubiquitin-like domain-containing protein</fullName>
    </recommendedName>
</protein>
<dbReference type="OrthoDB" id="2005113at2"/>
<evidence type="ECO:0000313" key="1">
    <source>
        <dbReference type="EMBL" id="EIM56994.1"/>
    </source>
</evidence>
<dbReference type="EMBL" id="CM001487">
    <property type="protein sequence ID" value="EIM56994.1"/>
    <property type="molecule type" value="Genomic_DNA"/>
</dbReference>
<name>I5AT71_EUBC6</name>
<reference evidence="1 2" key="2">
    <citation type="submission" date="2012-02" db="EMBL/GenBank/DDBJ databases">
        <title>Improved High-Quality Draft sequence of Eubacterium cellulosolvens 6.</title>
        <authorList>
            <consortium name="US DOE Joint Genome Institute"/>
            <person name="Lucas S."/>
            <person name="Han J."/>
            <person name="Lapidus A."/>
            <person name="Cheng J.-F."/>
            <person name="Goodwin L."/>
            <person name="Pitluck S."/>
            <person name="Peters L."/>
            <person name="Mikhailova N."/>
            <person name="Gu W."/>
            <person name="Detter J.C."/>
            <person name="Han C."/>
            <person name="Tapia R."/>
            <person name="Land M."/>
            <person name="Hauser L."/>
            <person name="Kyrpides N."/>
            <person name="Ivanova N."/>
            <person name="Pagani I."/>
            <person name="Johnson E."/>
            <person name="Mukhopadhyay B."/>
            <person name="Anderson I."/>
            <person name="Woyke T."/>
        </authorList>
    </citation>
    <scope>NUCLEOTIDE SEQUENCE [LARGE SCALE GENOMIC DNA]</scope>
    <source>
        <strain evidence="1 2">6</strain>
    </source>
</reference>